<dbReference type="RefSeq" id="WP_284358749.1">
    <property type="nucleotide sequence ID" value="NZ_BPFZ01000002.1"/>
</dbReference>
<evidence type="ECO:0000256" key="5">
    <source>
        <dbReference type="ARBA" id="ARBA00023125"/>
    </source>
</evidence>
<evidence type="ECO:0000313" key="10">
    <source>
        <dbReference type="Proteomes" id="UP001161064"/>
    </source>
</evidence>
<dbReference type="InterPro" id="IPR003444">
    <property type="entry name" value="MraZ"/>
</dbReference>
<organism evidence="9 10">
    <name type="scientific">Candidatus Phycosocius spiralis</name>
    <dbReference type="NCBI Taxonomy" id="2815099"/>
    <lineage>
        <taxon>Bacteria</taxon>
        <taxon>Pseudomonadati</taxon>
        <taxon>Pseudomonadota</taxon>
        <taxon>Alphaproteobacteria</taxon>
        <taxon>Caulobacterales</taxon>
        <taxon>Caulobacterales incertae sedis</taxon>
        <taxon>Candidatus Phycosocius</taxon>
    </lineage>
</organism>
<gene>
    <name evidence="7" type="primary">mraZ</name>
    <name evidence="9" type="ORF">PsB1_0414</name>
</gene>
<dbReference type="InterPro" id="IPR035644">
    <property type="entry name" value="MraZ_C"/>
</dbReference>
<protein>
    <recommendedName>
        <fullName evidence="1 7">Transcriptional regulator MraZ</fullName>
    </recommendedName>
</protein>
<dbReference type="InterPro" id="IPR038619">
    <property type="entry name" value="MraZ_sf"/>
</dbReference>
<reference evidence="9" key="1">
    <citation type="submission" date="2021-05" db="EMBL/GenBank/DDBJ databases">
        <authorList>
            <person name="Tanabe Y."/>
        </authorList>
    </citation>
    <scope>NUCLEOTIDE SEQUENCE</scope>
    <source>
        <strain evidence="9">BOTRYCO-1</strain>
    </source>
</reference>
<evidence type="ECO:0000313" key="9">
    <source>
        <dbReference type="EMBL" id="GIU66260.1"/>
    </source>
</evidence>
<keyword evidence="3" id="KW-0677">Repeat</keyword>
<dbReference type="HAMAP" id="MF_01008">
    <property type="entry name" value="MraZ"/>
    <property type="match status" value="1"/>
</dbReference>
<dbReference type="PROSITE" id="PS51740">
    <property type="entry name" value="SPOVT_ABRB"/>
    <property type="match status" value="2"/>
</dbReference>
<comment type="similarity">
    <text evidence="7">Belongs to the MraZ family.</text>
</comment>
<evidence type="ECO:0000256" key="7">
    <source>
        <dbReference type="HAMAP-Rule" id="MF_01008"/>
    </source>
</evidence>
<keyword evidence="10" id="KW-1185">Reference proteome</keyword>
<comment type="subcellular location">
    <subcellularLocation>
        <location evidence="7">Cytoplasm</location>
        <location evidence="7">Nucleoid</location>
    </subcellularLocation>
</comment>
<reference evidence="9" key="2">
    <citation type="journal article" date="2023" name="ISME Commun">
        <title>Characterization of a bloom-associated alphaproteobacterial lineage, 'Candidatus Phycosocius': insights into freshwater algal-bacterial interactions.</title>
        <authorList>
            <person name="Tanabe Y."/>
            <person name="Yamaguchi H."/>
            <person name="Yoshida M."/>
            <person name="Kai A."/>
            <person name="Okazaki Y."/>
        </authorList>
    </citation>
    <scope>NUCLEOTIDE SEQUENCE</scope>
    <source>
        <strain evidence="9">BOTRYCO-1</strain>
    </source>
</reference>
<proteinExistence type="inferred from homology"/>
<dbReference type="InterPro" id="IPR007159">
    <property type="entry name" value="SpoVT-AbrB_dom"/>
</dbReference>
<keyword evidence="2 7" id="KW-0963">Cytoplasm</keyword>
<keyword evidence="4 7" id="KW-0805">Transcription regulation</keyword>
<evidence type="ECO:0000256" key="1">
    <source>
        <dbReference type="ARBA" id="ARBA00013860"/>
    </source>
</evidence>
<sequence length="160" mass="17325">MRFVSTYDAGLDDKRRVTLPADFRSSLKIGAEPSDHVRVWPGEGAWLEGGDDAFIAALSQSAEELAQDDPDVAEAATLAILGGSRKLTLDSAGRMVLPESFVAHAALSERVNFIGLGPYFRITSPEVAISMAQAARDKTVQTKARIFAMARKKVREAYTP</sequence>
<dbReference type="CDD" id="cd16321">
    <property type="entry name" value="MraZ_C"/>
    <property type="match status" value="1"/>
</dbReference>
<evidence type="ECO:0000256" key="4">
    <source>
        <dbReference type="ARBA" id="ARBA00023015"/>
    </source>
</evidence>
<dbReference type="InterPro" id="IPR037914">
    <property type="entry name" value="SpoVT-AbrB_sf"/>
</dbReference>
<dbReference type="Gene3D" id="3.40.1550.20">
    <property type="entry name" value="Transcriptional regulator MraZ domain"/>
    <property type="match status" value="1"/>
</dbReference>
<dbReference type="Pfam" id="PF02381">
    <property type="entry name" value="MraZ"/>
    <property type="match status" value="1"/>
</dbReference>
<evidence type="ECO:0000256" key="6">
    <source>
        <dbReference type="ARBA" id="ARBA00023163"/>
    </source>
</evidence>
<dbReference type="PANTHER" id="PTHR34701">
    <property type="entry name" value="TRANSCRIPTIONAL REGULATOR MRAZ"/>
    <property type="match status" value="1"/>
</dbReference>
<comment type="subunit">
    <text evidence="7">Forms oligomers.</text>
</comment>
<comment type="caution">
    <text evidence="9">The sequence shown here is derived from an EMBL/GenBank/DDBJ whole genome shotgun (WGS) entry which is preliminary data.</text>
</comment>
<dbReference type="Proteomes" id="UP001161064">
    <property type="component" value="Unassembled WGS sequence"/>
</dbReference>
<name>A0ABQ4PTJ5_9PROT</name>
<feature type="domain" description="SpoVT-AbrB" evidence="8">
    <location>
        <begin position="84"/>
        <end position="127"/>
    </location>
</feature>
<dbReference type="PANTHER" id="PTHR34701:SF1">
    <property type="entry name" value="TRANSCRIPTIONAL REGULATOR MRAZ"/>
    <property type="match status" value="1"/>
</dbReference>
<dbReference type="SUPFAM" id="SSF89447">
    <property type="entry name" value="AbrB/MazE/MraZ-like"/>
    <property type="match status" value="1"/>
</dbReference>
<dbReference type="InterPro" id="IPR020603">
    <property type="entry name" value="MraZ_dom"/>
</dbReference>
<feature type="domain" description="SpoVT-AbrB" evidence="8">
    <location>
        <begin position="6"/>
        <end position="62"/>
    </location>
</feature>
<keyword evidence="5 7" id="KW-0238">DNA-binding</keyword>
<accession>A0ABQ4PTJ5</accession>
<keyword evidence="6 7" id="KW-0804">Transcription</keyword>
<evidence type="ECO:0000259" key="8">
    <source>
        <dbReference type="PROSITE" id="PS51740"/>
    </source>
</evidence>
<dbReference type="CDD" id="cd16320">
    <property type="entry name" value="MraZ_N"/>
    <property type="match status" value="1"/>
</dbReference>
<evidence type="ECO:0000256" key="3">
    <source>
        <dbReference type="ARBA" id="ARBA00022737"/>
    </source>
</evidence>
<evidence type="ECO:0000256" key="2">
    <source>
        <dbReference type="ARBA" id="ARBA00022490"/>
    </source>
</evidence>
<dbReference type="EMBL" id="BPFZ01000002">
    <property type="protein sequence ID" value="GIU66260.1"/>
    <property type="molecule type" value="Genomic_DNA"/>
</dbReference>
<dbReference type="InterPro" id="IPR035642">
    <property type="entry name" value="MraZ_N"/>
</dbReference>